<evidence type="ECO:0000256" key="3">
    <source>
        <dbReference type="PROSITE-ProRule" id="PRU00221"/>
    </source>
</evidence>
<keyword evidence="2" id="KW-0677">Repeat</keyword>
<dbReference type="SMART" id="SM00320">
    <property type="entry name" value="WD40"/>
    <property type="match status" value="6"/>
</dbReference>
<dbReference type="AlphaFoldDB" id="A0A437DC88"/>
<dbReference type="InterPro" id="IPR019775">
    <property type="entry name" value="WD40_repeat_CS"/>
</dbReference>
<evidence type="ECO:0000313" key="6">
    <source>
        <dbReference type="EMBL" id="RVE72482.1"/>
    </source>
</evidence>
<evidence type="ECO:0000256" key="2">
    <source>
        <dbReference type="ARBA" id="ARBA00022737"/>
    </source>
</evidence>
<dbReference type="PROSITE" id="PS50082">
    <property type="entry name" value="WD_REPEATS_2"/>
    <property type="match status" value="1"/>
</dbReference>
<reference evidence="6 7" key="2">
    <citation type="submission" date="2019-01" db="EMBL/GenBank/DDBJ databases">
        <title>A chromosome length genome reference of the Java medaka (oryzias javanicus).</title>
        <authorList>
            <person name="Herpin A."/>
            <person name="Takehana Y."/>
            <person name="Naruse K."/>
            <person name="Ansai S."/>
            <person name="Kawaguchi M."/>
        </authorList>
    </citation>
    <scope>NUCLEOTIDE SEQUENCE [LARGE SCALE GENOMIC DNA]</scope>
    <source>
        <strain evidence="6">RS831</strain>
        <tissue evidence="6">Whole body</tissue>
    </source>
</reference>
<dbReference type="InterPro" id="IPR020472">
    <property type="entry name" value="WD40_PAC1"/>
</dbReference>
<proteinExistence type="predicted"/>
<dbReference type="InterPro" id="IPR036322">
    <property type="entry name" value="WD40_repeat_dom_sf"/>
</dbReference>
<reference evidence="6 7" key="1">
    <citation type="submission" date="2018-11" db="EMBL/GenBank/DDBJ databases">
        <authorList>
            <person name="Lopez-Roques C."/>
            <person name="Donnadieu C."/>
            <person name="Bouchez O."/>
            <person name="Klopp C."/>
            <person name="Cabau C."/>
            <person name="Zahm M."/>
        </authorList>
    </citation>
    <scope>NUCLEOTIDE SEQUENCE [LARGE SCALE GENOMIC DNA]</scope>
    <source>
        <strain evidence="6">RS831</strain>
        <tissue evidence="6">Whole body</tissue>
    </source>
</reference>
<protein>
    <recommendedName>
        <fullName evidence="5">F-box domain-containing protein</fullName>
    </recommendedName>
</protein>
<dbReference type="InterPro" id="IPR036047">
    <property type="entry name" value="F-box-like_dom_sf"/>
</dbReference>
<dbReference type="PROSITE" id="PS00678">
    <property type="entry name" value="WD_REPEATS_1"/>
    <property type="match status" value="2"/>
</dbReference>
<dbReference type="InterPro" id="IPR001680">
    <property type="entry name" value="WD40_rpt"/>
</dbReference>
<feature type="compositionally biased region" description="Polar residues" evidence="4">
    <location>
        <begin position="1"/>
        <end position="29"/>
    </location>
</feature>
<dbReference type="PRINTS" id="PR00320">
    <property type="entry name" value="GPROTEINBRPT"/>
</dbReference>
<gene>
    <name evidence="6" type="ORF">OJAV_G00042310</name>
</gene>
<feature type="region of interest" description="Disordered" evidence="4">
    <location>
        <begin position="153"/>
        <end position="176"/>
    </location>
</feature>
<dbReference type="Proteomes" id="UP000283210">
    <property type="component" value="Chromosome 5"/>
</dbReference>
<dbReference type="GO" id="GO:1990234">
    <property type="term" value="C:transferase complex"/>
    <property type="evidence" value="ECO:0007669"/>
    <property type="project" value="UniProtKB-ARBA"/>
</dbReference>
<evidence type="ECO:0000256" key="4">
    <source>
        <dbReference type="SAM" id="MobiDB-lite"/>
    </source>
</evidence>
<dbReference type="Pfam" id="PF00400">
    <property type="entry name" value="WD40"/>
    <property type="match status" value="2"/>
</dbReference>
<feature type="domain" description="F-box" evidence="5">
    <location>
        <begin position="56"/>
        <end position="103"/>
    </location>
</feature>
<dbReference type="PANTHER" id="PTHR22847">
    <property type="entry name" value="WD40 REPEAT PROTEIN"/>
    <property type="match status" value="1"/>
</dbReference>
<feature type="region of interest" description="Disordered" evidence="4">
    <location>
        <begin position="1"/>
        <end position="35"/>
    </location>
</feature>
<dbReference type="EMBL" id="CM012441">
    <property type="protein sequence ID" value="RVE72482.1"/>
    <property type="molecule type" value="Genomic_DNA"/>
</dbReference>
<sequence>MEVNPNDSETESLQNSPLCLQPGNLSRQNADIEDSPSVLAAEDSPSADVVASPAETAGLLSLPLEALSHIASYLPAHTVIHELPKVSPLLKVLFEDTTAWQLRAQRLCAHQTCIPVLLKKMMDWPSFCLEMEQLVDTWGEKPLNSVGVMQSVHKEEQEAGQRENPEGAENGAGLPEGDLEANVRRCHLEDLEVPNNALLGENEQTMPHQVSKGSPETPALEHFVLPSYHIAQVNSILFLGGEGAICATASRDWNVKLWDLNRGPNGALLYSLASEGETDSHRGWVSCLASKGSLLASGSFDCSVKLWDLQAGGTHTCLIKNEAPIFSLFSQSNVLLAGTFDKKVNMYDLRAAAPLIKTFTHHKKAVTCMVADDNHIISGSIDRTVVIYDRRAEKILKRIVLKHYPMRMSYDDCVVWAGDCKGFLHAFYMNADQWEKETQLNVGHTSVITGIHCSQTSLYTCSSDCTFKVHIPSASPVTLCTWKYTSPVSAVCAEAGVIAVATGDVSVKIWRPRK</sequence>
<organism evidence="6 7">
    <name type="scientific">Oryzias javanicus</name>
    <name type="common">Javanese ricefish</name>
    <name type="synonym">Aplocheilus javanicus</name>
    <dbReference type="NCBI Taxonomy" id="123683"/>
    <lineage>
        <taxon>Eukaryota</taxon>
        <taxon>Metazoa</taxon>
        <taxon>Chordata</taxon>
        <taxon>Craniata</taxon>
        <taxon>Vertebrata</taxon>
        <taxon>Euteleostomi</taxon>
        <taxon>Actinopterygii</taxon>
        <taxon>Neopterygii</taxon>
        <taxon>Teleostei</taxon>
        <taxon>Neoteleostei</taxon>
        <taxon>Acanthomorphata</taxon>
        <taxon>Ovalentaria</taxon>
        <taxon>Atherinomorphae</taxon>
        <taxon>Beloniformes</taxon>
        <taxon>Adrianichthyidae</taxon>
        <taxon>Oryziinae</taxon>
        <taxon>Oryzias</taxon>
    </lineage>
</organism>
<dbReference type="SUPFAM" id="SSF50978">
    <property type="entry name" value="WD40 repeat-like"/>
    <property type="match status" value="1"/>
</dbReference>
<evidence type="ECO:0000313" key="7">
    <source>
        <dbReference type="Proteomes" id="UP000283210"/>
    </source>
</evidence>
<dbReference type="InterPro" id="IPR015943">
    <property type="entry name" value="WD40/YVTN_repeat-like_dom_sf"/>
</dbReference>
<evidence type="ECO:0000259" key="5">
    <source>
        <dbReference type="PROSITE" id="PS50181"/>
    </source>
</evidence>
<name>A0A437DC88_ORYJA</name>
<evidence type="ECO:0000256" key="1">
    <source>
        <dbReference type="ARBA" id="ARBA00022574"/>
    </source>
</evidence>
<accession>A0A437DC88</accession>
<keyword evidence="1 3" id="KW-0853">WD repeat</keyword>
<dbReference type="OrthoDB" id="71437at2759"/>
<dbReference type="InterPro" id="IPR001810">
    <property type="entry name" value="F-box_dom"/>
</dbReference>
<keyword evidence="7" id="KW-1185">Reference proteome</keyword>
<dbReference type="PANTHER" id="PTHR22847:SF637">
    <property type="entry name" value="WD REPEAT DOMAIN 5B"/>
    <property type="match status" value="1"/>
</dbReference>
<feature type="compositionally biased region" description="Basic and acidic residues" evidence="4">
    <location>
        <begin position="153"/>
        <end position="165"/>
    </location>
</feature>
<feature type="repeat" description="WD" evidence="3">
    <location>
        <begin position="278"/>
        <end position="312"/>
    </location>
</feature>
<dbReference type="SUPFAM" id="SSF81383">
    <property type="entry name" value="F-box domain"/>
    <property type="match status" value="1"/>
</dbReference>
<dbReference type="Gene3D" id="2.130.10.10">
    <property type="entry name" value="YVTN repeat-like/Quinoprotein amine dehydrogenase"/>
    <property type="match status" value="2"/>
</dbReference>
<dbReference type="PROSITE" id="PS50181">
    <property type="entry name" value="FBOX"/>
    <property type="match status" value="1"/>
</dbReference>